<dbReference type="PANTHER" id="PTHR37299">
    <property type="entry name" value="TRANSCRIPTIONAL REGULATOR-RELATED"/>
    <property type="match status" value="1"/>
</dbReference>
<proteinExistence type="predicted"/>
<sequence>MIFRFIIVVLVAMGFADQALASDAQICPAHSTETPPTDWVGPDCERLHSSRVNPTDGLIWVRMERMAPETNKPVALYISGRFSSRVWINGTEIGRNGLPGPDRQSEAPGLMDAQLIVPEGSLKPGANDIVLLASAHYGVLNLARPLHRVGLFTIDPDDRYWVGTVTPIMVTLGLLLAGMVYFGGLAAIRAPRGDALILTGLCALAIGQLLSELTRALWAYAYPVHDIRLLAIAGFSAAFGLLACFYVTRRLRPKWLLAIMGCATILSLMALWLRTGFDGKSSYAMLGPLCVALFVSIWTIIQARSAEQRRRASLSAAALTAFVGSNLMAPELFLDVVFFYLLAGLLLALLVEQALDRSREAQESMRETARADRLQLLLDQLDPETLLPPLVIRSAGRVEQIPINDIASIQGADGYAEIKLTNGRAILHTKSLNALETELPSCFLKVHRSHIVNTAHVRALERDSSGTGALILESGETIPVSRRILPTVRQVLS</sequence>
<feature type="transmembrane region" description="Helical" evidence="1">
    <location>
        <begin position="336"/>
        <end position="355"/>
    </location>
</feature>
<keyword evidence="1" id="KW-0812">Transmembrane</keyword>
<accession>A0ABQ5VA95</accession>
<dbReference type="Gene3D" id="2.40.50.1020">
    <property type="entry name" value="LytTr DNA-binding domain"/>
    <property type="match status" value="1"/>
</dbReference>
<dbReference type="Proteomes" id="UP001161391">
    <property type="component" value="Unassembled WGS sequence"/>
</dbReference>
<evidence type="ECO:0000256" key="1">
    <source>
        <dbReference type="SAM" id="Phobius"/>
    </source>
</evidence>
<dbReference type="EMBL" id="BSNK01000002">
    <property type="protein sequence ID" value="GLQ23927.1"/>
    <property type="molecule type" value="Genomic_DNA"/>
</dbReference>
<organism evidence="4 5">
    <name type="scientific">Algimonas ampicilliniresistens</name>
    <dbReference type="NCBI Taxonomy" id="1298735"/>
    <lineage>
        <taxon>Bacteria</taxon>
        <taxon>Pseudomonadati</taxon>
        <taxon>Pseudomonadota</taxon>
        <taxon>Alphaproteobacteria</taxon>
        <taxon>Maricaulales</taxon>
        <taxon>Robiginitomaculaceae</taxon>
        <taxon>Algimonas</taxon>
    </lineage>
</organism>
<protein>
    <recommendedName>
        <fullName evidence="3">HTH LytTR-type domain-containing protein</fullName>
    </recommendedName>
</protein>
<feature type="domain" description="HTH LytTR-type" evidence="3">
    <location>
        <begin position="390"/>
        <end position="493"/>
    </location>
</feature>
<reference evidence="4" key="2">
    <citation type="submission" date="2023-01" db="EMBL/GenBank/DDBJ databases">
        <title>Draft genome sequence of Algimonas ampicilliniresistens strain NBRC 108219.</title>
        <authorList>
            <person name="Sun Q."/>
            <person name="Mori K."/>
        </authorList>
    </citation>
    <scope>NUCLEOTIDE SEQUENCE</scope>
    <source>
        <strain evidence="4">NBRC 108219</strain>
    </source>
</reference>
<dbReference type="InterPro" id="IPR007492">
    <property type="entry name" value="LytTR_DNA-bd_dom"/>
</dbReference>
<gene>
    <name evidence="4" type="ORF">GCM10007853_18010</name>
</gene>
<evidence type="ECO:0000256" key="2">
    <source>
        <dbReference type="SAM" id="SignalP"/>
    </source>
</evidence>
<dbReference type="SMART" id="SM00850">
    <property type="entry name" value="LytTR"/>
    <property type="match status" value="1"/>
</dbReference>
<feature type="transmembrane region" description="Helical" evidence="1">
    <location>
        <begin position="160"/>
        <end position="183"/>
    </location>
</feature>
<keyword evidence="1" id="KW-0472">Membrane</keyword>
<dbReference type="RefSeq" id="WP_284389841.1">
    <property type="nucleotide sequence ID" value="NZ_BSNK01000002.1"/>
</dbReference>
<evidence type="ECO:0000313" key="4">
    <source>
        <dbReference type="EMBL" id="GLQ23927.1"/>
    </source>
</evidence>
<keyword evidence="2" id="KW-0732">Signal</keyword>
<feature type="transmembrane region" description="Helical" evidence="1">
    <location>
        <begin position="195"/>
        <end position="221"/>
    </location>
</feature>
<feature type="transmembrane region" description="Helical" evidence="1">
    <location>
        <begin position="227"/>
        <end position="248"/>
    </location>
</feature>
<comment type="caution">
    <text evidence="4">The sequence shown here is derived from an EMBL/GenBank/DDBJ whole genome shotgun (WGS) entry which is preliminary data.</text>
</comment>
<name>A0ABQ5VA95_9PROT</name>
<evidence type="ECO:0000259" key="3">
    <source>
        <dbReference type="PROSITE" id="PS50930"/>
    </source>
</evidence>
<dbReference type="PROSITE" id="PS50930">
    <property type="entry name" value="HTH_LYTTR"/>
    <property type="match status" value="1"/>
</dbReference>
<keyword evidence="1" id="KW-1133">Transmembrane helix</keyword>
<keyword evidence="5" id="KW-1185">Reference proteome</keyword>
<feature type="chain" id="PRO_5046304509" description="HTH LytTR-type domain-containing protein" evidence="2">
    <location>
        <begin position="22"/>
        <end position="493"/>
    </location>
</feature>
<dbReference type="Pfam" id="PF04397">
    <property type="entry name" value="LytTR"/>
    <property type="match status" value="1"/>
</dbReference>
<dbReference type="InterPro" id="IPR046947">
    <property type="entry name" value="LytR-like"/>
</dbReference>
<dbReference type="PANTHER" id="PTHR37299:SF1">
    <property type="entry name" value="STAGE 0 SPORULATION PROTEIN A HOMOLOG"/>
    <property type="match status" value="1"/>
</dbReference>
<feature type="transmembrane region" description="Helical" evidence="1">
    <location>
        <begin position="281"/>
        <end position="301"/>
    </location>
</feature>
<reference evidence="4" key="1">
    <citation type="journal article" date="2014" name="Int. J. Syst. Evol. Microbiol.">
        <title>Complete genome of a new Firmicutes species belonging to the dominant human colonic microbiota ('Ruminococcus bicirculans') reveals two chromosomes and a selective capacity to utilize plant glucans.</title>
        <authorList>
            <consortium name="NISC Comparative Sequencing Program"/>
            <person name="Wegmann U."/>
            <person name="Louis P."/>
            <person name="Goesmann A."/>
            <person name="Henrissat B."/>
            <person name="Duncan S.H."/>
            <person name="Flint H.J."/>
        </authorList>
    </citation>
    <scope>NUCLEOTIDE SEQUENCE</scope>
    <source>
        <strain evidence="4">NBRC 108219</strain>
    </source>
</reference>
<feature type="transmembrane region" description="Helical" evidence="1">
    <location>
        <begin position="255"/>
        <end position="275"/>
    </location>
</feature>
<evidence type="ECO:0000313" key="5">
    <source>
        <dbReference type="Proteomes" id="UP001161391"/>
    </source>
</evidence>
<feature type="signal peptide" evidence="2">
    <location>
        <begin position="1"/>
        <end position="21"/>
    </location>
</feature>